<sequence>MKELDNNLKELLKNINKCCIEIVKKDNLNCKLKKLDFLESENFYKNYSKDLFEDE</sequence>
<organism evidence="1">
    <name type="scientific">viral metagenome</name>
    <dbReference type="NCBI Taxonomy" id="1070528"/>
    <lineage>
        <taxon>unclassified sequences</taxon>
        <taxon>metagenomes</taxon>
        <taxon>organismal metagenomes</taxon>
    </lineage>
</organism>
<dbReference type="AlphaFoldDB" id="A0A6C0JRD7"/>
<accession>A0A6C0JRD7</accession>
<dbReference type="EMBL" id="MN740684">
    <property type="protein sequence ID" value="QHU07461.1"/>
    <property type="molecule type" value="Genomic_DNA"/>
</dbReference>
<name>A0A6C0JRD7_9ZZZZ</name>
<reference evidence="1" key="1">
    <citation type="journal article" date="2020" name="Nature">
        <title>Giant virus diversity and host interactions through global metagenomics.</title>
        <authorList>
            <person name="Schulz F."/>
            <person name="Roux S."/>
            <person name="Paez-Espino D."/>
            <person name="Jungbluth S."/>
            <person name="Walsh D.A."/>
            <person name="Denef V.J."/>
            <person name="McMahon K.D."/>
            <person name="Konstantinidis K.T."/>
            <person name="Eloe-Fadrosh E.A."/>
            <person name="Kyrpides N.C."/>
            <person name="Woyke T."/>
        </authorList>
    </citation>
    <scope>NUCLEOTIDE SEQUENCE</scope>
    <source>
        <strain evidence="1">GVMAG-S-1040241-154</strain>
    </source>
</reference>
<evidence type="ECO:0000313" key="1">
    <source>
        <dbReference type="EMBL" id="QHU07461.1"/>
    </source>
</evidence>
<protein>
    <submittedName>
        <fullName evidence="1">Uncharacterized protein</fullName>
    </submittedName>
</protein>
<proteinExistence type="predicted"/>